<dbReference type="GO" id="GO:1904680">
    <property type="term" value="F:peptide transmembrane transporter activity"/>
    <property type="evidence" value="ECO:0007669"/>
    <property type="project" value="TreeGrafter"/>
</dbReference>
<dbReference type="EMBL" id="JACTVM010000004">
    <property type="protein sequence ID" value="MBC9227450.1"/>
    <property type="molecule type" value="Genomic_DNA"/>
</dbReference>
<comment type="subcellular location">
    <subcellularLocation>
        <location evidence="1">Cell envelope</location>
    </subcellularLocation>
</comment>
<feature type="signal peptide" evidence="5">
    <location>
        <begin position="1"/>
        <end position="27"/>
    </location>
</feature>
<dbReference type="Pfam" id="PF00496">
    <property type="entry name" value="SBP_bac_5"/>
    <property type="match status" value="1"/>
</dbReference>
<dbReference type="InterPro" id="IPR000914">
    <property type="entry name" value="SBP_5_dom"/>
</dbReference>
<dbReference type="CDD" id="cd00995">
    <property type="entry name" value="PBP2_NikA_DppA_OppA_like"/>
    <property type="match status" value="1"/>
</dbReference>
<protein>
    <submittedName>
        <fullName evidence="7">ABC transporter substrate-binding protein</fullName>
    </submittedName>
</protein>
<evidence type="ECO:0000313" key="7">
    <source>
        <dbReference type="EMBL" id="MBC9227450.1"/>
    </source>
</evidence>
<evidence type="ECO:0000313" key="8">
    <source>
        <dbReference type="Proteomes" id="UP000620591"/>
    </source>
</evidence>
<dbReference type="PANTHER" id="PTHR30290:SF10">
    <property type="entry name" value="PERIPLASMIC OLIGOPEPTIDE-BINDING PROTEIN-RELATED"/>
    <property type="match status" value="1"/>
</dbReference>
<evidence type="ECO:0000256" key="3">
    <source>
        <dbReference type="ARBA" id="ARBA00022448"/>
    </source>
</evidence>
<comment type="caution">
    <text evidence="7">The sequence shown here is derived from an EMBL/GenBank/DDBJ whole genome shotgun (WGS) entry which is preliminary data.</text>
</comment>
<dbReference type="Gene3D" id="3.10.105.10">
    <property type="entry name" value="Dipeptide-binding Protein, Domain 3"/>
    <property type="match status" value="1"/>
</dbReference>
<dbReference type="PIRSF" id="PIRSF002741">
    <property type="entry name" value="MppA"/>
    <property type="match status" value="1"/>
</dbReference>
<feature type="chain" id="PRO_5034981593" evidence="5">
    <location>
        <begin position="28"/>
        <end position="524"/>
    </location>
</feature>
<evidence type="ECO:0000256" key="5">
    <source>
        <dbReference type="SAM" id="SignalP"/>
    </source>
</evidence>
<name>A0A8I0EY83_9ACTN</name>
<dbReference type="Proteomes" id="UP000620591">
    <property type="component" value="Unassembled WGS sequence"/>
</dbReference>
<dbReference type="PROSITE" id="PS51257">
    <property type="entry name" value="PROKAR_LIPOPROTEIN"/>
    <property type="match status" value="1"/>
</dbReference>
<dbReference type="RefSeq" id="WP_187769934.1">
    <property type="nucleotide sequence ID" value="NZ_JACTVM010000004.1"/>
</dbReference>
<evidence type="ECO:0000256" key="1">
    <source>
        <dbReference type="ARBA" id="ARBA00004196"/>
    </source>
</evidence>
<comment type="similarity">
    <text evidence="2">Belongs to the bacterial solute-binding protein 5 family.</text>
</comment>
<dbReference type="GO" id="GO:0030313">
    <property type="term" value="C:cell envelope"/>
    <property type="evidence" value="ECO:0007669"/>
    <property type="project" value="UniProtKB-SubCell"/>
</dbReference>
<dbReference type="InterPro" id="IPR039424">
    <property type="entry name" value="SBP_5"/>
</dbReference>
<dbReference type="InterPro" id="IPR030678">
    <property type="entry name" value="Peptide/Ni-bd"/>
</dbReference>
<organism evidence="7 8">
    <name type="scientific">Aeromicrobium senzhongii</name>
    <dbReference type="NCBI Taxonomy" id="2663859"/>
    <lineage>
        <taxon>Bacteria</taxon>
        <taxon>Bacillati</taxon>
        <taxon>Actinomycetota</taxon>
        <taxon>Actinomycetes</taxon>
        <taxon>Propionibacteriales</taxon>
        <taxon>Nocardioidaceae</taxon>
        <taxon>Aeromicrobium</taxon>
    </lineage>
</organism>
<keyword evidence="3" id="KW-0813">Transport</keyword>
<accession>A0A8I0EY83</accession>
<evidence type="ECO:0000256" key="4">
    <source>
        <dbReference type="ARBA" id="ARBA00022729"/>
    </source>
</evidence>
<dbReference type="AlphaFoldDB" id="A0A8I0EY83"/>
<gene>
    <name evidence="7" type="ORF">IBG24_14120</name>
</gene>
<dbReference type="SUPFAM" id="SSF53850">
    <property type="entry name" value="Periplasmic binding protein-like II"/>
    <property type="match status" value="1"/>
</dbReference>
<dbReference type="PANTHER" id="PTHR30290">
    <property type="entry name" value="PERIPLASMIC BINDING COMPONENT OF ABC TRANSPORTER"/>
    <property type="match status" value="1"/>
</dbReference>
<proteinExistence type="inferred from homology"/>
<dbReference type="GO" id="GO:0042597">
    <property type="term" value="C:periplasmic space"/>
    <property type="evidence" value="ECO:0007669"/>
    <property type="project" value="UniProtKB-ARBA"/>
</dbReference>
<evidence type="ECO:0000256" key="2">
    <source>
        <dbReference type="ARBA" id="ARBA00005695"/>
    </source>
</evidence>
<keyword evidence="4 5" id="KW-0732">Signal</keyword>
<feature type="domain" description="Solute-binding protein family 5" evidence="6">
    <location>
        <begin position="90"/>
        <end position="441"/>
    </location>
</feature>
<dbReference type="Gene3D" id="3.40.190.10">
    <property type="entry name" value="Periplasmic binding protein-like II"/>
    <property type="match status" value="1"/>
</dbReference>
<evidence type="ECO:0000259" key="6">
    <source>
        <dbReference type="Pfam" id="PF00496"/>
    </source>
</evidence>
<reference evidence="7" key="1">
    <citation type="submission" date="2020-09" db="EMBL/GenBank/DDBJ databases">
        <title>Novel species in genus Aeromicrobium.</title>
        <authorList>
            <person name="Zhang G."/>
        </authorList>
    </citation>
    <scope>NUCLEOTIDE SEQUENCE</scope>
    <source>
        <strain evidence="7">Zg-636</strain>
    </source>
</reference>
<sequence>MTAPRNRSLRRGVGALGLMVLSTSVLAACGGSAEGGDNVAGEAPKQVTMDLRNDVDTFDPMLTAADQGAMQMYEAVYDTLVRRNLTTNEYGPSMATDWKVTATRIDFNLKPDLKCSDGTDLLPTDVANSLKRLADPKTGSIFTGRLFGAGGIKEIAADDEADTLSIEVNDPHSDLLDGLTQAFIVCPKGLKDLDALASAPQGSGPYKITTLKRGDAYELEAWGSPTVEPGDVPEKISIRVVTSDSTRANLFETGETDIAAITGRDSQRLEAKTKPIQGKTFQADSLTFNQRDGEPMADEALRRVVAQAIDAGDYTKAASYDLGEPMHTIITPNMDCYDEKNGELGVKYNPDQAKADLKAAGYGPGGKELTLRLLGYDLQNSGPDYVADALRKIGIKVEVTNGTQAQAGGIVYGDEGDWDIIVFPFQSPAPHAYPLVTKMSSNLGEGGSYNFGRITNEEFDRLTKLAPAATGEKRCEYWAGAEAALLKDTDLVPLMWPVTNYFTKNLTFDASYRIVDLRTIRAVE</sequence>
<dbReference type="GO" id="GO:0015833">
    <property type="term" value="P:peptide transport"/>
    <property type="evidence" value="ECO:0007669"/>
    <property type="project" value="TreeGrafter"/>
</dbReference>
<dbReference type="Gene3D" id="3.90.76.10">
    <property type="entry name" value="Dipeptide-binding Protein, Domain 1"/>
    <property type="match status" value="1"/>
</dbReference>
<dbReference type="GO" id="GO:0043190">
    <property type="term" value="C:ATP-binding cassette (ABC) transporter complex"/>
    <property type="evidence" value="ECO:0007669"/>
    <property type="project" value="InterPro"/>
</dbReference>